<dbReference type="PROSITE" id="PS51084">
    <property type="entry name" value="HIT_2"/>
    <property type="match status" value="1"/>
</dbReference>
<dbReference type="Pfam" id="PF01230">
    <property type="entry name" value="HIT"/>
    <property type="match status" value="1"/>
</dbReference>
<proteinExistence type="predicted"/>
<accession>A0A1H4QHS2</accession>
<evidence type="ECO:0000256" key="3">
    <source>
        <dbReference type="PROSITE-ProRule" id="PRU00464"/>
    </source>
</evidence>
<dbReference type="AlphaFoldDB" id="A0A1H4QHS2"/>
<gene>
    <name evidence="5" type="ORF">SAMN04489806_2822</name>
</gene>
<dbReference type="Proteomes" id="UP000199183">
    <property type="component" value="Unassembled WGS sequence"/>
</dbReference>
<dbReference type="SUPFAM" id="SSF54197">
    <property type="entry name" value="HIT-like"/>
    <property type="match status" value="1"/>
</dbReference>
<evidence type="ECO:0000256" key="2">
    <source>
        <dbReference type="PIRSR" id="PIRSR601310-3"/>
    </source>
</evidence>
<reference evidence="5 6" key="1">
    <citation type="submission" date="2016-10" db="EMBL/GenBank/DDBJ databases">
        <authorList>
            <person name="de Groot N.N."/>
        </authorList>
    </citation>
    <scope>NUCLEOTIDE SEQUENCE [LARGE SCALE GENOMIC DNA]</scope>
    <source>
        <strain evidence="5 6">DSM 21799</strain>
    </source>
</reference>
<sequence>MTPRRLDPDANSASDGVGREARSDCAFCRIVAEEESAEIVLANEAVVGFLDRRPVFKGHVLLVPREHVETLPELPDRLIDPLFGAARLLAAALPAAYQAQGTFVAMNNVVSQSVKHLHIHVVPRTKGDGLRGFFWPRTTYAPGEMREYADRLRSLLADESAGRDDAPVA</sequence>
<dbReference type="RefSeq" id="WP_091185775.1">
    <property type="nucleotide sequence ID" value="NZ_FNRY01000001.1"/>
</dbReference>
<dbReference type="PRINTS" id="PR00332">
    <property type="entry name" value="HISTRIAD"/>
</dbReference>
<dbReference type="PANTHER" id="PTHR46648:SF1">
    <property type="entry name" value="ADENOSINE 5'-MONOPHOSPHORAMIDASE HNT1"/>
    <property type="match status" value="1"/>
</dbReference>
<evidence type="ECO:0000256" key="1">
    <source>
        <dbReference type="PIRSR" id="PIRSR601310-1"/>
    </source>
</evidence>
<dbReference type="EMBL" id="FNRY01000001">
    <property type="protein sequence ID" value="SEC19140.1"/>
    <property type="molecule type" value="Genomic_DNA"/>
</dbReference>
<dbReference type="GO" id="GO:0003824">
    <property type="term" value="F:catalytic activity"/>
    <property type="evidence" value="ECO:0007669"/>
    <property type="project" value="InterPro"/>
</dbReference>
<feature type="domain" description="HIT" evidence="4">
    <location>
        <begin position="26"/>
        <end position="131"/>
    </location>
</feature>
<protein>
    <submittedName>
        <fullName evidence="5">Histidine triad (HIT) family protein</fullName>
    </submittedName>
</protein>
<feature type="active site" description="Tele-AMP-histidine intermediate" evidence="1">
    <location>
        <position position="118"/>
    </location>
</feature>
<dbReference type="PANTHER" id="PTHR46648">
    <property type="entry name" value="HIT FAMILY PROTEIN 1"/>
    <property type="match status" value="1"/>
</dbReference>
<keyword evidence="6" id="KW-1185">Reference proteome</keyword>
<feature type="short sequence motif" description="Histidine triad motif" evidence="2 3">
    <location>
        <begin position="116"/>
        <end position="120"/>
    </location>
</feature>
<dbReference type="STRING" id="640635.SAMN04489806_2822"/>
<organism evidence="5 6">
    <name type="scientific">Paramicrobacterium humi</name>
    <dbReference type="NCBI Taxonomy" id="640635"/>
    <lineage>
        <taxon>Bacteria</taxon>
        <taxon>Bacillati</taxon>
        <taxon>Actinomycetota</taxon>
        <taxon>Actinomycetes</taxon>
        <taxon>Micrococcales</taxon>
        <taxon>Microbacteriaceae</taxon>
        <taxon>Paramicrobacterium</taxon>
    </lineage>
</organism>
<evidence type="ECO:0000259" key="4">
    <source>
        <dbReference type="PROSITE" id="PS51084"/>
    </source>
</evidence>
<evidence type="ECO:0000313" key="5">
    <source>
        <dbReference type="EMBL" id="SEC19140.1"/>
    </source>
</evidence>
<dbReference type="GO" id="GO:0009117">
    <property type="term" value="P:nucleotide metabolic process"/>
    <property type="evidence" value="ECO:0007669"/>
    <property type="project" value="TreeGrafter"/>
</dbReference>
<dbReference type="Gene3D" id="3.30.428.10">
    <property type="entry name" value="HIT-like"/>
    <property type="match status" value="1"/>
</dbReference>
<dbReference type="InterPro" id="IPR036265">
    <property type="entry name" value="HIT-like_sf"/>
</dbReference>
<dbReference type="OrthoDB" id="9784774at2"/>
<name>A0A1H4QHS2_9MICO</name>
<dbReference type="InterPro" id="IPR001310">
    <property type="entry name" value="Histidine_triad_HIT"/>
</dbReference>
<dbReference type="InterPro" id="IPR011146">
    <property type="entry name" value="HIT-like"/>
</dbReference>
<evidence type="ECO:0000313" key="6">
    <source>
        <dbReference type="Proteomes" id="UP000199183"/>
    </source>
</evidence>